<dbReference type="Proteomes" id="UP000611723">
    <property type="component" value="Unassembled WGS sequence"/>
</dbReference>
<dbReference type="AlphaFoldDB" id="A0A935C7R7"/>
<keyword evidence="2" id="KW-1185">Reference proteome</keyword>
<proteinExistence type="predicted"/>
<comment type="caution">
    <text evidence="1">The sequence shown here is derived from an EMBL/GenBank/DDBJ whole genome shotgun (WGS) entry which is preliminary data.</text>
</comment>
<organism evidence="1 2">
    <name type="scientific">Marivirga aurantiaca</name>
    <dbReference type="NCBI Taxonomy" id="2802615"/>
    <lineage>
        <taxon>Bacteria</taxon>
        <taxon>Pseudomonadati</taxon>
        <taxon>Bacteroidota</taxon>
        <taxon>Cytophagia</taxon>
        <taxon>Cytophagales</taxon>
        <taxon>Marivirgaceae</taxon>
        <taxon>Marivirga</taxon>
    </lineage>
</organism>
<dbReference type="RefSeq" id="WP_201430214.1">
    <property type="nucleotide sequence ID" value="NZ_JAEQBW010000002.1"/>
</dbReference>
<evidence type="ECO:0000313" key="2">
    <source>
        <dbReference type="Proteomes" id="UP000611723"/>
    </source>
</evidence>
<sequence length="462" mass="54296">MERSREEILSLINDIEQKYELVDWQEYGIHVWPIIRIFIFNELTEKKVTGTRSKTISSNKFSIFFNGLKELFLVRKKLKNAKSLFFASQAHRQSINGVNYNRFVDPLMDNLSKDDTEIQILFETAKQNEYTYENYKGYRLFQLSPILDLLHLMSRIKNRINKPAFDVGSRIGQMNELPIGLRKKLVRKMSRQLPLIPVYQSFSGWLLRQYQGDKLYFVCYYGLFNMVIISEARKLNMSTIDIQHGVISDKHIAYAFKKMPKNGYNSLPNEFWTWTNYEVDCINQWASAYPQHQATNTGNAWIQAIQKNKINFGNLDEQIKYEEKPIILYTLSNRDDIFPDFLIEAIKKLSGEFSFWFRLHPRQIALKDQIGGSLKSLGIFDLVELNRATDLPLPLILKYTHLHITQFSTVVLEAAHFKVSSILIHTLGRTYFADNPLKDYFYFYDLKKGSFEELIKKLMKND</sequence>
<gene>
    <name evidence="1" type="ORF">JKA74_05685</name>
</gene>
<evidence type="ECO:0000313" key="1">
    <source>
        <dbReference type="EMBL" id="MBK6264522.1"/>
    </source>
</evidence>
<dbReference type="EMBL" id="JAEQBW010000002">
    <property type="protein sequence ID" value="MBK6264522.1"/>
    <property type="molecule type" value="Genomic_DNA"/>
</dbReference>
<reference evidence="1" key="1">
    <citation type="submission" date="2021-01" db="EMBL/GenBank/DDBJ databases">
        <title>Marivirga aurantiaca sp. nov., isolated from intertidal surface sediments.</title>
        <authorList>
            <person name="Zhang M."/>
        </authorList>
    </citation>
    <scope>NUCLEOTIDE SEQUENCE</scope>
    <source>
        <strain evidence="1">S37H4</strain>
    </source>
</reference>
<name>A0A935C7R7_9BACT</name>
<protein>
    <submittedName>
        <fullName evidence="1">Uncharacterized protein</fullName>
    </submittedName>
</protein>
<accession>A0A935C7R7</accession>